<keyword evidence="4" id="KW-1185">Reference proteome</keyword>
<dbReference type="EMBL" id="QLMD01000001">
    <property type="protein sequence ID" value="RAK01607.1"/>
    <property type="molecule type" value="Genomic_DNA"/>
</dbReference>
<dbReference type="AlphaFoldDB" id="A0A327X3S5"/>
<dbReference type="Proteomes" id="UP000249203">
    <property type="component" value="Unassembled WGS sequence"/>
</dbReference>
<organism evidence="1 3">
    <name type="scientific">Aliidiomarina maris</name>
    <dbReference type="NCBI Taxonomy" id="531312"/>
    <lineage>
        <taxon>Bacteria</taxon>
        <taxon>Pseudomonadati</taxon>
        <taxon>Pseudomonadota</taxon>
        <taxon>Gammaproteobacteria</taxon>
        <taxon>Alteromonadales</taxon>
        <taxon>Idiomarinaceae</taxon>
        <taxon>Aliidiomarina</taxon>
    </lineage>
</organism>
<dbReference type="OrthoDB" id="9181825at2"/>
<gene>
    <name evidence="1" type="ORF">B0I24_101230</name>
    <name evidence="2" type="ORF">CWE07_01100</name>
</gene>
<dbReference type="Pfam" id="PF24175">
    <property type="entry name" value="SU10_adaptor"/>
    <property type="match status" value="1"/>
</dbReference>
<evidence type="ECO:0000313" key="1">
    <source>
        <dbReference type="EMBL" id="RAK01607.1"/>
    </source>
</evidence>
<reference evidence="1 3" key="2">
    <citation type="submission" date="2018-06" db="EMBL/GenBank/DDBJ databases">
        <title>Genomic Encyclopedia of Type Strains, Phase III (KMG-III): the genomes of soil and plant-associated and newly described type strains.</title>
        <authorList>
            <person name="Whitman W."/>
        </authorList>
    </citation>
    <scope>NUCLEOTIDE SEQUENCE [LARGE SCALE GENOMIC DNA]</scope>
    <source>
        <strain evidence="1 3">CGMCC 1.15366</strain>
    </source>
</reference>
<dbReference type="EMBL" id="PIPK01000001">
    <property type="protein sequence ID" value="RUO28433.1"/>
    <property type="molecule type" value="Genomic_DNA"/>
</dbReference>
<evidence type="ECO:0000313" key="2">
    <source>
        <dbReference type="EMBL" id="RUO28433.1"/>
    </source>
</evidence>
<comment type="caution">
    <text evidence="1">The sequence shown here is derived from an EMBL/GenBank/DDBJ whole genome shotgun (WGS) entry which is preliminary data.</text>
</comment>
<name>A0A327X3S5_9GAMM</name>
<evidence type="ECO:0000313" key="4">
    <source>
        <dbReference type="Proteomes" id="UP000287865"/>
    </source>
</evidence>
<dbReference type="InterPro" id="IPR056209">
    <property type="entry name" value="SU10_adaptor"/>
</dbReference>
<proteinExistence type="predicted"/>
<evidence type="ECO:0000313" key="3">
    <source>
        <dbReference type="Proteomes" id="UP000249203"/>
    </source>
</evidence>
<reference evidence="2 4" key="1">
    <citation type="journal article" date="2018" name="Front. Microbiol.">
        <title>Genome-Based Analysis Reveals the Taxonomy and Diversity of the Family Idiomarinaceae.</title>
        <authorList>
            <person name="Liu Y."/>
            <person name="Lai Q."/>
            <person name="Shao Z."/>
        </authorList>
    </citation>
    <scope>NUCLEOTIDE SEQUENCE [LARGE SCALE GENOMIC DNA]</scope>
    <source>
        <strain evidence="2 4">CF12-14</strain>
    </source>
</reference>
<protein>
    <submittedName>
        <fullName evidence="1">Uncharacterized protein</fullName>
    </submittedName>
</protein>
<dbReference type="Proteomes" id="UP000287865">
    <property type="component" value="Unassembled WGS sequence"/>
</dbReference>
<dbReference type="RefSeq" id="WP_111568088.1">
    <property type="nucleotide sequence ID" value="NZ_PIPK01000001.1"/>
</dbReference>
<sequence>MNYLEICKRARHESRISGDGPTTVTGQLGVLADVVLAVRDAWRELQMMHETWLFLEATAHAELVANGQVYSPTQLNMQSLRRVISIFCGHRQLKQLDWDKYQSLKRSQPRFGAPTFFCVTPSRQVEFYPSPSEAVGIETRYTLAARELVQNSDEPSIPAEYRMIIVWMAVMKLTANESDAVVYQKALEHYDRLLAELQSEFLPAMDFGRGALR</sequence>
<accession>A0A327X3S5</accession>